<accession>A0A7T2GJU3</accession>
<feature type="domain" description="Autotransporter" evidence="2">
    <location>
        <begin position="1"/>
        <end position="279"/>
    </location>
</feature>
<dbReference type="Gene3D" id="2.40.128.130">
    <property type="entry name" value="Autotransporter beta-domain"/>
    <property type="match status" value="1"/>
</dbReference>
<dbReference type="KEGG" id="sflv:IC614_00615"/>
<dbReference type="InterPro" id="IPR006315">
    <property type="entry name" value="OM_autotransptr_brl_dom"/>
</dbReference>
<dbReference type="EMBL" id="CP065592">
    <property type="protein sequence ID" value="QPQ55161.1"/>
    <property type="molecule type" value="Genomic_DNA"/>
</dbReference>
<keyword evidence="4" id="KW-1185">Reference proteome</keyword>
<dbReference type="SMART" id="SM00869">
    <property type="entry name" value="Autotransporter"/>
    <property type="match status" value="1"/>
</dbReference>
<dbReference type="NCBIfam" id="TIGR01414">
    <property type="entry name" value="autotrans_barl"/>
    <property type="match status" value="1"/>
</dbReference>
<dbReference type="PROSITE" id="PS51208">
    <property type="entry name" value="AUTOTRANSPORTER"/>
    <property type="match status" value="1"/>
</dbReference>
<gene>
    <name evidence="3" type="ORF">IC614_00615</name>
</gene>
<keyword evidence="1" id="KW-0732">Signal</keyword>
<evidence type="ECO:0000259" key="2">
    <source>
        <dbReference type="PROSITE" id="PS51208"/>
    </source>
</evidence>
<reference evidence="3 4" key="1">
    <citation type="submission" date="2020-11" db="EMBL/GenBank/DDBJ databases">
        <title>Genome seq and assembly of Sphingosinicella sp.</title>
        <authorList>
            <person name="Chhetri G."/>
        </authorList>
    </citation>
    <scope>NUCLEOTIDE SEQUENCE [LARGE SCALE GENOMIC DNA]</scope>
    <source>
        <strain evidence="3 4">UDD2</strain>
    </source>
</reference>
<proteinExistence type="predicted"/>
<dbReference type="Proteomes" id="UP000594873">
    <property type="component" value="Chromosome"/>
</dbReference>
<dbReference type="SUPFAM" id="SSF103515">
    <property type="entry name" value="Autotransporter"/>
    <property type="match status" value="1"/>
</dbReference>
<evidence type="ECO:0000256" key="1">
    <source>
        <dbReference type="SAM" id="SignalP"/>
    </source>
</evidence>
<dbReference type="GO" id="GO:0019867">
    <property type="term" value="C:outer membrane"/>
    <property type="evidence" value="ECO:0007669"/>
    <property type="project" value="InterPro"/>
</dbReference>
<evidence type="ECO:0000313" key="4">
    <source>
        <dbReference type="Proteomes" id="UP000594873"/>
    </source>
</evidence>
<dbReference type="InterPro" id="IPR005546">
    <property type="entry name" value="Autotransporte_beta"/>
</dbReference>
<sequence length="279" mass="29957">MRLLCGSALASTFLASGLVGAAPADAQIVRIAEPNSVTVTNWGVQVGFDEVSETVDDRGGVVMAGVLAGYVRSDVDFNDDDGEARFSGYNIGGYMTYVTGNFFTDILVKADILDLDYANGGIERDNDNVRSYGARIDTGYRANLGGFFLEPQATLDYVYTEMEDLEVSGATVGMSDGRTLRGRLGLRAGTSFDTGGTRIEASIMPSVWHYLHSESAVAITGAGETVRIDDPRNKTYGEVSGIVNVFGASDRTSAFLKADYRFGDDLKGYGLRAGLRFQF</sequence>
<name>A0A7T2GJU3_9SPHN</name>
<organism evidence="3 4">
    <name type="scientific">Allosphingosinicella flava</name>
    <dbReference type="NCBI Taxonomy" id="2771430"/>
    <lineage>
        <taxon>Bacteria</taxon>
        <taxon>Pseudomonadati</taxon>
        <taxon>Pseudomonadota</taxon>
        <taxon>Alphaproteobacteria</taxon>
        <taxon>Sphingomonadales</taxon>
        <taxon>Sphingomonadaceae</taxon>
        <taxon>Allosphingosinicella</taxon>
    </lineage>
</organism>
<dbReference type="InterPro" id="IPR036709">
    <property type="entry name" value="Autotransporte_beta_dom_sf"/>
</dbReference>
<dbReference type="RefSeq" id="WP_200971836.1">
    <property type="nucleotide sequence ID" value="NZ_CP065592.1"/>
</dbReference>
<dbReference type="Pfam" id="PF03797">
    <property type="entry name" value="Autotransporter"/>
    <property type="match status" value="1"/>
</dbReference>
<dbReference type="AlphaFoldDB" id="A0A7T2GJU3"/>
<protein>
    <submittedName>
        <fullName evidence="3">Autotransporter outer membrane beta-barrel domain-containing protein</fullName>
    </submittedName>
</protein>
<evidence type="ECO:0000313" key="3">
    <source>
        <dbReference type="EMBL" id="QPQ55161.1"/>
    </source>
</evidence>
<feature type="chain" id="PRO_5032588500" evidence="1">
    <location>
        <begin position="22"/>
        <end position="279"/>
    </location>
</feature>
<feature type="signal peptide" evidence="1">
    <location>
        <begin position="1"/>
        <end position="21"/>
    </location>
</feature>